<keyword evidence="2" id="KW-0472">Membrane</keyword>
<protein>
    <submittedName>
        <fullName evidence="3">Uncharacterized protein</fullName>
    </submittedName>
</protein>
<sequence>MLCTGKDKNWAIRTIAIVSAYSSPVILLSGKQGSMLGLAYLLAGYLYNEAGGSAFVGFDEFVLIRQAILLTIETYGFSIILSVFGLPLRMPIHSPTPQTHGEQRQQLFQAHDPVSPS</sequence>
<evidence type="ECO:0000256" key="1">
    <source>
        <dbReference type="SAM" id="MobiDB-lite"/>
    </source>
</evidence>
<dbReference type="EMBL" id="CM002876">
    <property type="protein sequence ID" value="KFK26464.1"/>
    <property type="molecule type" value="Genomic_DNA"/>
</dbReference>
<keyword evidence="2" id="KW-1133">Transmembrane helix</keyword>
<evidence type="ECO:0000313" key="3">
    <source>
        <dbReference type="EMBL" id="KFK26464.1"/>
    </source>
</evidence>
<evidence type="ECO:0000313" key="4">
    <source>
        <dbReference type="Proteomes" id="UP000029120"/>
    </source>
</evidence>
<reference evidence="4" key="1">
    <citation type="journal article" date="2015" name="Nat. Plants">
        <title>Genome expansion of Arabis alpina linked with retrotransposition and reduced symmetric DNA methylation.</title>
        <authorList>
            <person name="Willing E.M."/>
            <person name="Rawat V."/>
            <person name="Mandakova T."/>
            <person name="Maumus F."/>
            <person name="James G.V."/>
            <person name="Nordstroem K.J."/>
            <person name="Becker C."/>
            <person name="Warthmann N."/>
            <person name="Chica C."/>
            <person name="Szarzynska B."/>
            <person name="Zytnicki M."/>
            <person name="Albani M.C."/>
            <person name="Kiefer C."/>
            <person name="Bergonzi S."/>
            <person name="Castaings L."/>
            <person name="Mateos J.L."/>
            <person name="Berns M.C."/>
            <person name="Bujdoso N."/>
            <person name="Piofczyk T."/>
            <person name="de Lorenzo L."/>
            <person name="Barrero-Sicilia C."/>
            <person name="Mateos I."/>
            <person name="Piednoel M."/>
            <person name="Hagmann J."/>
            <person name="Chen-Min-Tao R."/>
            <person name="Iglesias-Fernandez R."/>
            <person name="Schuster S.C."/>
            <person name="Alonso-Blanco C."/>
            <person name="Roudier F."/>
            <person name="Carbonero P."/>
            <person name="Paz-Ares J."/>
            <person name="Davis S.J."/>
            <person name="Pecinka A."/>
            <person name="Quesneville H."/>
            <person name="Colot V."/>
            <person name="Lysak M.A."/>
            <person name="Weigel D."/>
            <person name="Coupland G."/>
            <person name="Schneeberger K."/>
        </authorList>
    </citation>
    <scope>NUCLEOTIDE SEQUENCE [LARGE SCALE GENOMIC DNA]</scope>
    <source>
        <strain evidence="4">cv. Pajares</strain>
    </source>
</reference>
<dbReference type="Gramene" id="KFK26464">
    <property type="protein sequence ID" value="KFK26464"/>
    <property type="gene ID" value="AALP_AA8G252400"/>
</dbReference>
<organism evidence="3 4">
    <name type="scientific">Arabis alpina</name>
    <name type="common">Alpine rock-cress</name>
    <dbReference type="NCBI Taxonomy" id="50452"/>
    <lineage>
        <taxon>Eukaryota</taxon>
        <taxon>Viridiplantae</taxon>
        <taxon>Streptophyta</taxon>
        <taxon>Embryophyta</taxon>
        <taxon>Tracheophyta</taxon>
        <taxon>Spermatophyta</taxon>
        <taxon>Magnoliopsida</taxon>
        <taxon>eudicotyledons</taxon>
        <taxon>Gunneridae</taxon>
        <taxon>Pentapetalae</taxon>
        <taxon>rosids</taxon>
        <taxon>malvids</taxon>
        <taxon>Brassicales</taxon>
        <taxon>Brassicaceae</taxon>
        <taxon>Arabideae</taxon>
        <taxon>Arabis</taxon>
    </lineage>
</organism>
<feature type="region of interest" description="Disordered" evidence="1">
    <location>
        <begin position="94"/>
        <end position="117"/>
    </location>
</feature>
<dbReference type="eggNOG" id="KOG2126">
    <property type="taxonomic scope" value="Eukaryota"/>
</dbReference>
<accession>A0A087G9B2</accession>
<dbReference type="AlphaFoldDB" id="A0A087G9B2"/>
<gene>
    <name evidence="3" type="ordered locus">AALP_Aa8g252400</name>
</gene>
<evidence type="ECO:0000256" key="2">
    <source>
        <dbReference type="SAM" id="Phobius"/>
    </source>
</evidence>
<feature type="compositionally biased region" description="Polar residues" evidence="1">
    <location>
        <begin position="95"/>
        <end position="108"/>
    </location>
</feature>
<keyword evidence="4" id="KW-1185">Reference proteome</keyword>
<feature type="transmembrane region" description="Helical" evidence="2">
    <location>
        <begin position="21"/>
        <end position="47"/>
    </location>
</feature>
<keyword evidence="2" id="KW-0812">Transmembrane</keyword>
<dbReference type="OrthoDB" id="272139at2759"/>
<feature type="transmembrane region" description="Helical" evidence="2">
    <location>
        <begin position="67"/>
        <end position="88"/>
    </location>
</feature>
<proteinExistence type="predicted"/>
<dbReference type="Proteomes" id="UP000029120">
    <property type="component" value="Chromosome 8"/>
</dbReference>
<name>A0A087G9B2_ARAAL</name>